<proteinExistence type="predicted"/>
<protein>
    <submittedName>
        <fullName evidence="1">Uncharacterized protein</fullName>
    </submittedName>
</protein>
<gene>
    <name evidence="1" type="ORF">Thpro_022054</name>
</gene>
<keyword evidence="2" id="KW-1185">Reference proteome</keyword>
<evidence type="ECO:0000313" key="2">
    <source>
        <dbReference type="Proteomes" id="UP000029273"/>
    </source>
</evidence>
<reference evidence="1 2" key="1">
    <citation type="journal article" date="2014" name="Genome Announc.">
        <title>Draft Genome Sequence of the Iron-Oxidizing, Acidophilic, and Halotolerant 'Thiobacillus prosperus' Type Strain DSM 5130.</title>
        <authorList>
            <person name="Ossandon F.J."/>
            <person name="Cardenas J.P."/>
            <person name="Corbett M."/>
            <person name="Quatrini R."/>
            <person name="Holmes D.S."/>
            <person name="Watkin E."/>
        </authorList>
    </citation>
    <scope>NUCLEOTIDE SEQUENCE [LARGE SCALE GENOMIC DNA]</scope>
    <source>
        <strain evidence="1 2">DSM 5130</strain>
    </source>
</reference>
<organism evidence="1 2">
    <name type="scientific">Acidihalobacter prosperus</name>
    <dbReference type="NCBI Taxonomy" id="160660"/>
    <lineage>
        <taxon>Bacteria</taxon>
        <taxon>Pseudomonadati</taxon>
        <taxon>Pseudomonadota</taxon>
        <taxon>Gammaproteobacteria</taxon>
        <taxon>Chromatiales</taxon>
        <taxon>Ectothiorhodospiraceae</taxon>
        <taxon>Acidihalobacter</taxon>
    </lineage>
</organism>
<evidence type="ECO:0000313" key="1">
    <source>
        <dbReference type="EMBL" id="OBS08937.1"/>
    </source>
</evidence>
<dbReference type="EMBL" id="JQSG02000004">
    <property type="protein sequence ID" value="OBS08937.1"/>
    <property type="molecule type" value="Genomic_DNA"/>
</dbReference>
<comment type="caution">
    <text evidence="1">The sequence shown here is derived from an EMBL/GenBank/DDBJ whole genome shotgun (WGS) entry which is preliminary data.</text>
</comment>
<dbReference type="Proteomes" id="UP000029273">
    <property type="component" value="Unassembled WGS sequence"/>
</dbReference>
<name>A0A1A6C2Z1_9GAMM</name>
<accession>A0A1A6C2Z1</accession>
<dbReference type="AlphaFoldDB" id="A0A1A6C2Z1"/>
<sequence>MLWRRFPFDEYDQLSLSEKPIHILMGAFGAHVFLTKKMRQKNTSTAAGPHAGHDMID</sequence>